<sequence>MKKSIFGTVSFLIGVVAGGSAIGKYLNEKLTEKQEMSDKHLDLFLMMNQWVRNRQEGKELSLYFERNGYRKIAVYGVSYVGQTLLNELKDTTIHVNYAVDRNSGKKVDGVMVYSVEEMTDNVDAIVVTAIGAFDEIRDMLEEIVNCPIISLEDIIFEV</sequence>
<dbReference type="InterPro" id="IPR036291">
    <property type="entry name" value="NAD(P)-bd_dom_sf"/>
</dbReference>
<accession>A0A2K4ZG71</accession>
<name>A0A2K4ZG71_9FIRM</name>
<proteinExistence type="predicted"/>
<dbReference type="EMBL" id="OFSM01000010">
    <property type="protein sequence ID" value="SOY29459.1"/>
    <property type="molecule type" value="Genomic_DNA"/>
</dbReference>
<reference evidence="2 3" key="1">
    <citation type="submission" date="2018-01" db="EMBL/GenBank/DDBJ databases">
        <authorList>
            <person name="Gaut B.S."/>
            <person name="Morton B.R."/>
            <person name="Clegg M.T."/>
            <person name="Duvall M.R."/>
        </authorList>
    </citation>
    <scope>NUCLEOTIDE SEQUENCE [LARGE SCALE GENOMIC DNA]</scope>
    <source>
        <strain evidence="2">GP69</strain>
    </source>
</reference>
<keyword evidence="3" id="KW-1185">Reference proteome</keyword>
<evidence type="ECO:0000313" key="2">
    <source>
        <dbReference type="EMBL" id="SOY29459.1"/>
    </source>
</evidence>
<dbReference type="Pfam" id="PF02629">
    <property type="entry name" value="CoA_binding"/>
    <property type="match status" value="1"/>
</dbReference>
<dbReference type="AlphaFoldDB" id="A0A2K4ZG71"/>
<dbReference type="RefSeq" id="WP_103239565.1">
    <property type="nucleotide sequence ID" value="NZ_JANJZD010000001.1"/>
</dbReference>
<dbReference type="InterPro" id="IPR003781">
    <property type="entry name" value="CoA-bd"/>
</dbReference>
<evidence type="ECO:0000313" key="3">
    <source>
        <dbReference type="Proteomes" id="UP000236311"/>
    </source>
</evidence>
<dbReference type="Proteomes" id="UP000236311">
    <property type="component" value="Unassembled WGS sequence"/>
</dbReference>
<evidence type="ECO:0000259" key="1">
    <source>
        <dbReference type="Pfam" id="PF02629"/>
    </source>
</evidence>
<dbReference type="SUPFAM" id="SSF51735">
    <property type="entry name" value="NAD(P)-binding Rossmann-fold domains"/>
    <property type="match status" value="1"/>
</dbReference>
<dbReference type="OrthoDB" id="2059500at2"/>
<organism evidence="2 3">
    <name type="scientific">Acetatifactor muris</name>
    <dbReference type="NCBI Taxonomy" id="879566"/>
    <lineage>
        <taxon>Bacteria</taxon>
        <taxon>Bacillati</taxon>
        <taxon>Bacillota</taxon>
        <taxon>Clostridia</taxon>
        <taxon>Lachnospirales</taxon>
        <taxon>Lachnospiraceae</taxon>
        <taxon>Acetatifactor</taxon>
    </lineage>
</organism>
<dbReference type="Gene3D" id="3.40.50.720">
    <property type="entry name" value="NAD(P)-binding Rossmann-like Domain"/>
    <property type="match status" value="1"/>
</dbReference>
<protein>
    <recommendedName>
        <fullName evidence="1">CoA-binding domain-containing protein</fullName>
    </recommendedName>
</protein>
<feature type="domain" description="CoA-binding" evidence="1">
    <location>
        <begin position="71"/>
        <end position="139"/>
    </location>
</feature>
<gene>
    <name evidence="2" type="ORF">AMURIS_02180</name>
</gene>